<dbReference type="EMBL" id="JBAFSM010000045">
    <property type="protein sequence ID" value="MEG3439297.1"/>
    <property type="molecule type" value="Genomic_DNA"/>
</dbReference>
<keyword evidence="4" id="KW-1185">Reference proteome</keyword>
<evidence type="ECO:0000313" key="3">
    <source>
        <dbReference type="EMBL" id="MEG3439297.1"/>
    </source>
</evidence>
<accession>A0AAW9QY81</accession>
<dbReference type="Proteomes" id="UP001328733">
    <property type="component" value="Unassembled WGS sequence"/>
</dbReference>
<feature type="chain" id="PRO_5043331513" description="Ice-binding protein C-terminal domain-containing protein" evidence="1">
    <location>
        <begin position="28"/>
        <end position="204"/>
    </location>
</feature>
<evidence type="ECO:0000256" key="1">
    <source>
        <dbReference type="SAM" id="SignalP"/>
    </source>
</evidence>
<proteinExistence type="predicted"/>
<gene>
    <name evidence="3" type="ORF">V0288_19380</name>
</gene>
<protein>
    <recommendedName>
        <fullName evidence="2">Ice-binding protein C-terminal domain-containing protein</fullName>
    </recommendedName>
</protein>
<feature type="domain" description="Ice-binding protein C-terminal" evidence="2">
    <location>
        <begin position="178"/>
        <end position="199"/>
    </location>
</feature>
<feature type="signal peptide" evidence="1">
    <location>
        <begin position="1"/>
        <end position="27"/>
    </location>
</feature>
<dbReference type="AlphaFoldDB" id="A0AAW9QY81"/>
<dbReference type="RefSeq" id="WP_332866783.1">
    <property type="nucleotide sequence ID" value="NZ_JBAFSM010000045.1"/>
</dbReference>
<name>A0AAW9QY81_9CHRO</name>
<dbReference type="InterPro" id="IPR013424">
    <property type="entry name" value="Ice-binding_C"/>
</dbReference>
<organism evidence="3 4">
    <name type="scientific">Pannus brasiliensis CCIBt3594</name>
    <dbReference type="NCBI Taxonomy" id="1427578"/>
    <lineage>
        <taxon>Bacteria</taxon>
        <taxon>Bacillati</taxon>
        <taxon>Cyanobacteriota</taxon>
        <taxon>Cyanophyceae</taxon>
        <taxon>Oscillatoriophycideae</taxon>
        <taxon>Chroococcales</taxon>
        <taxon>Microcystaceae</taxon>
        <taxon>Pannus</taxon>
    </lineage>
</organism>
<sequence length="204" mass="21388">MKLRNTLAISATALSLSMAGFAGNAYAGSFTTTLTLSPASVDGINRVVLNFSTNSTTGTINKNGLINWDLELFAGTTSLFRDTVVSGGVLQPSSFGFTRSIDFSFNLDTSTLTTFDNDVFANRINANYVGIFYNAFNISANQLIICKNTNGVAIDDNGPGNCPSSTSTFTQQTQQSQATPEPGSVLALLGLGLGTLAVKGKKQA</sequence>
<evidence type="ECO:0000259" key="2">
    <source>
        <dbReference type="Pfam" id="PF07589"/>
    </source>
</evidence>
<keyword evidence="1" id="KW-0732">Signal</keyword>
<evidence type="ECO:0000313" key="4">
    <source>
        <dbReference type="Proteomes" id="UP001328733"/>
    </source>
</evidence>
<dbReference type="Pfam" id="PF07589">
    <property type="entry name" value="PEP-CTERM"/>
    <property type="match status" value="1"/>
</dbReference>
<reference evidence="3 4" key="1">
    <citation type="submission" date="2024-01" db="EMBL/GenBank/DDBJ databases">
        <title>Genomic insights into the taxonomy and metabolism of the cyanobacterium Pannus brasiliensis CCIBt3594.</title>
        <authorList>
            <person name="Machado M."/>
            <person name="Botero N.B."/>
            <person name="Andreote A.P.D."/>
            <person name="Feitosa A.M.T."/>
            <person name="Popin R."/>
            <person name="Sivonen K."/>
            <person name="Fiore M.F."/>
        </authorList>
    </citation>
    <scope>NUCLEOTIDE SEQUENCE [LARGE SCALE GENOMIC DNA]</scope>
    <source>
        <strain evidence="3 4">CCIBt3594</strain>
    </source>
</reference>
<comment type="caution">
    <text evidence="3">The sequence shown here is derived from an EMBL/GenBank/DDBJ whole genome shotgun (WGS) entry which is preliminary data.</text>
</comment>